<dbReference type="EC" id="2.7.3.9" evidence="6 17"/>
<evidence type="ECO:0000256" key="4">
    <source>
        <dbReference type="ARBA" id="ARBA00004496"/>
    </source>
</evidence>
<reference evidence="22" key="1">
    <citation type="submission" date="2022-01" db="EMBL/GenBank/DDBJ databases">
        <title>Lysobacter chinensis sp. nov., a bacterium isolated from cow dung compost.</title>
        <authorList>
            <person name="Zhou L.Y."/>
        </authorList>
    </citation>
    <scope>NUCLEOTIDE SEQUENCE [LARGE SCALE GENOMIC DNA]</scope>
    <source>
        <strain evidence="22">TLK-CK17</strain>
    </source>
</reference>
<dbReference type="InterPro" id="IPR015813">
    <property type="entry name" value="Pyrv/PenolPyrv_kinase-like_dom"/>
</dbReference>
<comment type="caution">
    <text evidence="21">The sequence shown here is derived from an EMBL/GenBank/DDBJ whole genome shotgun (WGS) entry which is preliminary data.</text>
</comment>
<keyword evidence="13 17" id="KW-0479">Metal-binding</keyword>
<evidence type="ECO:0000259" key="18">
    <source>
        <dbReference type="Pfam" id="PF00391"/>
    </source>
</evidence>
<sequence length="576" mass="62968">MRQEFHGTGASRGSVLGRARVRLPHALEVAEEQIAGEAIDAELARLHAAITTVRGEMHALRERLHGALAHEVGEFLDLHTLLLDDPELLQGLNELIRIGRYSADYALRLQRDRIASVFQDMDDAYFRSRVEDIDQVIGRVHAALHRQEGELQGLAGDILITDSVAPAEIAQLQAHGVMAIVTASGSPLSHSAILARSLHLPLVVGAPGVLQKINDGDTLMIDGGNGLVVLEPNAEDLRGHRARARELKRERRELHRLRREPTRTLDGVDIKLYANAESREDVAEAHALGAAGIGLYRTEFLFLQRRELPDEEEQFRAYRDLVLGMTGRTVTVRTVDLGADKADHTGLALRDEPNPALGLRGVRLSLARPDVLETQLRALLRASGYGPLRILLPMVSSRTEIREVRAHLERVAEALRAQGHAIADRVPLGAMIEVPAAAIALASFIDEVDFLSIGTNDLVQYLLAADRINEALGELYTPLHPAVVRVLRDVIRLARAREVPVAVCGEMAGDASFAPLLLALGLTEFSLHPATMLELRHTIRSHDLSALRRRSAGLLRAGDHAALVRWLTANTPAPGG</sequence>
<dbReference type="Proteomes" id="UP001430796">
    <property type="component" value="Unassembled WGS sequence"/>
</dbReference>
<evidence type="ECO:0000256" key="17">
    <source>
        <dbReference type="PIRNR" id="PIRNR000732"/>
    </source>
</evidence>
<accession>A0ABS9HWH4</accession>
<comment type="subcellular location">
    <subcellularLocation>
        <location evidence="4 17">Cytoplasm</location>
    </subcellularLocation>
</comment>
<evidence type="ECO:0000256" key="8">
    <source>
        <dbReference type="ARBA" id="ARBA00022448"/>
    </source>
</evidence>
<gene>
    <name evidence="21" type="primary">ptsP</name>
    <name evidence="21" type="ORF">L3V18_11885</name>
</gene>
<feature type="domain" description="Phosphotransferase system enzyme I N-terminal" evidence="20">
    <location>
        <begin position="6"/>
        <end position="129"/>
    </location>
</feature>
<dbReference type="SUPFAM" id="SSF51621">
    <property type="entry name" value="Phosphoenolpyruvate/pyruvate domain"/>
    <property type="match status" value="1"/>
</dbReference>
<evidence type="ECO:0000256" key="14">
    <source>
        <dbReference type="ARBA" id="ARBA00022777"/>
    </source>
</evidence>
<dbReference type="PANTHER" id="PTHR46244">
    <property type="entry name" value="PHOSPHOENOLPYRUVATE-PROTEIN PHOSPHOTRANSFERASE"/>
    <property type="match status" value="1"/>
</dbReference>
<dbReference type="PANTHER" id="PTHR46244:SF3">
    <property type="entry name" value="PHOSPHOENOLPYRUVATE-PROTEIN PHOSPHOTRANSFERASE"/>
    <property type="match status" value="1"/>
</dbReference>
<evidence type="ECO:0000256" key="9">
    <source>
        <dbReference type="ARBA" id="ARBA00022490"/>
    </source>
</evidence>
<keyword evidence="22" id="KW-1185">Reference proteome</keyword>
<dbReference type="Pfam" id="PF02896">
    <property type="entry name" value="PEP-utilizers_C"/>
    <property type="match status" value="1"/>
</dbReference>
<evidence type="ECO:0000256" key="1">
    <source>
        <dbReference type="ARBA" id="ARBA00000683"/>
    </source>
</evidence>
<comment type="similarity">
    <text evidence="5 17">Belongs to the PEP-utilizing enzyme family.</text>
</comment>
<dbReference type="Gene3D" id="1.10.274.10">
    <property type="entry name" value="PtsI, HPr-binding domain"/>
    <property type="match status" value="1"/>
</dbReference>
<dbReference type="InterPro" id="IPR024692">
    <property type="entry name" value="PTS_EI"/>
</dbReference>
<keyword evidence="11 17" id="KW-0808">Transferase</keyword>
<evidence type="ECO:0000256" key="15">
    <source>
        <dbReference type="ARBA" id="ARBA00022842"/>
    </source>
</evidence>
<dbReference type="InterPro" id="IPR050499">
    <property type="entry name" value="PEP-utilizing_PTS_enzyme"/>
</dbReference>
<evidence type="ECO:0000256" key="2">
    <source>
        <dbReference type="ARBA" id="ARBA00001946"/>
    </source>
</evidence>
<dbReference type="InterPro" id="IPR006318">
    <property type="entry name" value="PTS_EI-like"/>
</dbReference>
<organism evidence="21 22">
    <name type="scientific">Marilutibacter chinensis</name>
    <dbReference type="NCBI Taxonomy" id="2912247"/>
    <lineage>
        <taxon>Bacteria</taxon>
        <taxon>Pseudomonadati</taxon>
        <taxon>Pseudomonadota</taxon>
        <taxon>Gammaproteobacteria</taxon>
        <taxon>Lysobacterales</taxon>
        <taxon>Lysobacteraceae</taxon>
        <taxon>Marilutibacter</taxon>
    </lineage>
</organism>
<dbReference type="SUPFAM" id="SSF47831">
    <property type="entry name" value="Enzyme I of the PEP:sugar phosphotransferase system HPr-binding (sub)domain"/>
    <property type="match status" value="1"/>
</dbReference>
<evidence type="ECO:0000256" key="11">
    <source>
        <dbReference type="ARBA" id="ARBA00022679"/>
    </source>
</evidence>
<evidence type="ECO:0000256" key="7">
    <source>
        <dbReference type="ARBA" id="ARBA00016544"/>
    </source>
</evidence>
<evidence type="ECO:0000256" key="3">
    <source>
        <dbReference type="ARBA" id="ARBA00002728"/>
    </source>
</evidence>
<name>A0ABS9HWH4_9GAMM</name>
<dbReference type="SUPFAM" id="SSF52009">
    <property type="entry name" value="Phosphohistidine domain"/>
    <property type="match status" value="1"/>
</dbReference>
<dbReference type="Gene3D" id="3.20.20.60">
    <property type="entry name" value="Phosphoenolpyruvate-binding domains"/>
    <property type="match status" value="1"/>
</dbReference>
<keyword evidence="15 17" id="KW-0460">Magnesium</keyword>
<keyword evidence="14 17" id="KW-0418">Kinase</keyword>
<evidence type="ECO:0000256" key="16">
    <source>
        <dbReference type="ARBA" id="ARBA00033235"/>
    </source>
</evidence>
<dbReference type="GO" id="GO:0008965">
    <property type="term" value="F:phosphoenolpyruvate-protein phosphotransferase activity"/>
    <property type="evidence" value="ECO:0007669"/>
    <property type="project" value="UniProtKB-EC"/>
</dbReference>
<dbReference type="InterPro" id="IPR036618">
    <property type="entry name" value="PtsI_HPr-bd_sf"/>
</dbReference>
<evidence type="ECO:0000256" key="13">
    <source>
        <dbReference type="ARBA" id="ARBA00022723"/>
    </source>
</evidence>
<keyword evidence="10 17" id="KW-0762">Sugar transport</keyword>
<dbReference type="Gene3D" id="3.50.30.10">
    <property type="entry name" value="Phosphohistidine domain"/>
    <property type="match status" value="1"/>
</dbReference>
<dbReference type="InterPro" id="IPR036637">
    <property type="entry name" value="Phosphohistidine_dom_sf"/>
</dbReference>
<evidence type="ECO:0000259" key="19">
    <source>
        <dbReference type="Pfam" id="PF02896"/>
    </source>
</evidence>
<dbReference type="NCBIfam" id="TIGR01417">
    <property type="entry name" value="PTS_I_fam"/>
    <property type="match status" value="1"/>
</dbReference>
<evidence type="ECO:0000256" key="6">
    <source>
        <dbReference type="ARBA" id="ARBA00012232"/>
    </source>
</evidence>
<evidence type="ECO:0000256" key="12">
    <source>
        <dbReference type="ARBA" id="ARBA00022683"/>
    </source>
</evidence>
<dbReference type="Pfam" id="PF05524">
    <property type="entry name" value="PEP-utilisers_N"/>
    <property type="match status" value="1"/>
</dbReference>
<comment type="cofactor">
    <cofactor evidence="2 17">
        <name>Mg(2+)</name>
        <dbReference type="ChEBI" id="CHEBI:18420"/>
    </cofactor>
</comment>
<dbReference type="EMBL" id="JAKJPO010000007">
    <property type="protein sequence ID" value="MCF7222482.1"/>
    <property type="molecule type" value="Genomic_DNA"/>
</dbReference>
<dbReference type="InterPro" id="IPR000121">
    <property type="entry name" value="PEP_util_C"/>
</dbReference>
<protein>
    <recommendedName>
        <fullName evidence="7 17">Phosphoenolpyruvate-protein phosphotransferase</fullName>
        <ecNumber evidence="6 17">2.7.3.9</ecNumber>
    </recommendedName>
    <alternativeName>
        <fullName evidence="16 17">Phosphotransferase system, enzyme I</fullName>
    </alternativeName>
</protein>
<comment type="catalytic activity">
    <reaction evidence="1 17">
        <text>L-histidyl-[protein] + phosphoenolpyruvate = N(pros)-phospho-L-histidyl-[protein] + pyruvate</text>
        <dbReference type="Rhea" id="RHEA:23880"/>
        <dbReference type="Rhea" id="RHEA-COMP:9745"/>
        <dbReference type="Rhea" id="RHEA-COMP:9746"/>
        <dbReference type="ChEBI" id="CHEBI:15361"/>
        <dbReference type="ChEBI" id="CHEBI:29979"/>
        <dbReference type="ChEBI" id="CHEBI:58702"/>
        <dbReference type="ChEBI" id="CHEBI:64837"/>
        <dbReference type="EC" id="2.7.3.9"/>
    </reaction>
</comment>
<dbReference type="PIRSF" id="PIRSF000732">
    <property type="entry name" value="PTS_enzyme_I"/>
    <property type="match status" value="1"/>
</dbReference>
<dbReference type="InterPro" id="IPR008279">
    <property type="entry name" value="PEP-util_enz_mobile_dom"/>
</dbReference>
<evidence type="ECO:0000313" key="21">
    <source>
        <dbReference type="EMBL" id="MCF7222482.1"/>
    </source>
</evidence>
<evidence type="ECO:0000256" key="10">
    <source>
        <dbReference type="ARBA" id="ARBA00022597"/>
    </source>
</evidence>
<keyword evidence="9 17" id="KW-0963">Cytoplasm</keyword>
<keyword evidence="12 17" id="KW-0598">Phosphotransferase system</keyword>
<proteinExistence type="inferred from homology"/>
<dbReference type="InterPro" id="IPR040442">
    <property type="entry name" value="Pyrv_kinase-like_dom_sf"/>
</dbReference>
<dbReference type="PRINTS" id="PR01736">
    <property type="entry name" value="PHPHTRNFRASE"/>
</dbReference>
<evidence type="ECO:0000256" key="5">
    <source>
        <dbReference type="ARBA" id="ARBA00007837"/>
    </source>
</evidence>
<comment type="function">
    <text evidence="3 17">General (non sugar-specific) component of the phosphoenolpyruvate-dependent sugar phosphotransferase system (sugar PTS). This major carbohydrate active-transport system catalyzes the phosphorylation of incoming sugar substrates concomitantly with their translocation across the cell membrane. Enzyme I transfers the phosphoryl group from phosphoenolpyruvate (PEP) to the phosphoryl carrier protein (HPr).</text>
</comment>
<feature type="domain" description="PEP-utilising enzyme mobile" evidence="18">
    <location>
        <begin position="156"/>
        <end position="226"/>
    </location>
</feature>
<feature type="domain" description="PEP-utilising enzyme C-terminal" evidence="19">
    <location>
        <begin position="252"/>
        <end position="542"/>
    </location>
</feature>
<dbReference type="RefSeq" id="WP_237055130.1">
    <property type="nucleotide sequence ID" value="NZ_JAKJPO010000007.1"/>
</dbReference>
<evidence type="ECO:0000259" key="20">
    <source>
        <dbReference type="Pfam" id="PF05524"/>
    </source>
</evidence>
<dbReference type="InterPro" id="IPR008731">
    <property type="entry name" value="PTS_EIN"/>
</dbReference>
<keyword evidence="8 17" id="KW-0813">Transport</keyword>
<evidence type="ECO:0000313" key="22">
    <source>
        <dbReference type="Proteomes" id="UP001430796"/>
    </source>
</evidence>
<dbReference type="PROSITE" id="PS00742">
    <property type="entry name" value="PEP_ENZYMES_2"/>
    <property type="match status" value="1"/>
</dbReference>
<reference evidence="21 22" key="2">
    <citation type="submission" date="2022-01" db="EMBL/GenBank/DDBJ databases">
        <title>Lysobacter chinensis sp. nov., a bacterium isolated from cow dung compost.</title>
        <authorList>
            <person name="Liu Y."/>
        </authorList>
    </citation>
    <scope>NUCLEOTIDE SEQUENCE [LARGE SCALE GENOMIC DNA]</scope>
    <source>
        <strain evidence="21 22">TLK-CK17</strain>
    </source>
</reference>
<dbReference type="Pfam" id="PF00391">
    <property type="entry name" value="PEP-utilizers"/>
    <property type="match status" value="1"/>
</dbReference>
<dbReference type="InterPro" id="IPR023151">
    <property type="entry name" value="PEP_util_CS"/>
</dbReference>
<reference evidence="21 22" key="3">
    <citation type="submission" date="2022-01" db="EMBL/GenBank/DDBJ databases">
        <authorList>
            <person name="Zhou L.Y."/>
        </authorList>
    </citation>
    <scope>NUCLEOTIDE SEQUENCE [LARGE SCALE GENOMIC DNA]</scope>
    <source>
        <strain evidence="21 22">TLK-CK17</strain>
    </source>
</reference>